<gene>
    <name evidence="2" type="ORF">NSA58_11040</name>
</gene>
<accession>A0A9X2MBP9</accession>
<dbReference type="GO" id="GO:0016020">
    <property type="term" value="C:membrane"/>
    <property type="evidence" value="ECO:0007669"/>
    <property type="project" value="GOC"/>
</dbReference>
<dbReference type="EMBL" id="JANKBY010000130">
    <property type="protein sequence ID" value="MCR1823324.1"/>
    <property type="molecule type" value="Genomic_DNA"/>
</dbReference>
<dbReference type="SUPFAM" id="SSF53448">
    <property type="entry name" value="Nucleotide-diphospho-sugar transferases"/>
    <property type="match status" value="1"/>
</dbReference>
<dbReference type="InterPro" id="IPR051706">
    <property type="entry name" value="Glycosyltransferase_domain"/>
</dbReference>
<dbReference type="Gene3D" id="3.90.550.20">
    <property type="match status" value="1"/>
</dbReference>
<dbReference type="InterPro" id="IPR007577">
    <property type="entry name" value="GlycoTrfase_DXD_sugar-bd_CS"/>
</dbReference>
<keyword evidence="3" id="KW-1185">Reference proteome</keyword>
<dbReference type="InterPro" id="IPR029044">
    <property type="entry name" value="Nucleotide-diphossugar_trans"/>
</dbReference>
<organism evidence="2 3">
    <name type="scientific">Terrisporobacter muris</name>
    <dbReference type="NCBI Taxonomy" id="2963284"/>
    <lineage>
        <taxon>Bacteria</taxon>
        <taxon>Bacillati</taxon>
        <taxon>Bacillota</taxon>
        <taxon>Clostridia</taxon>
        <taxon>Peptostreptococcales</taxon>
        <taxon>Peptostreptococcaceae</taxon>
        <taxon>Terrisporobacter</taxon>
    </lineage>
</organism>
<dbReference type="Proteomes" id="UP001140817">
    <property type="component" value="Unassembled WGS sequence"/>
</dbReference>
<comment type="caution">
    <text evidence="2">The sequence shown here is derived from an EMBL/GenBank/DDBJ whole genome shotgun (WGS) entry which is preliminary data.</text>
</comment>
<keyword evidence="1 2" id="KW-0808">Transferase</keyword>
<sequence>MDGQNIPKIIHYCWFGGKEKPSKVQKCIDSWHKYLIDYKFMEWNESNFDINCNEYVKQAYENKKFAYVSDYARINALYQYGGIYMDTDVIVYKSFDDLLDNKCILGFEEENYIATSFMASIPKHDLIKEFIDRYDGIKFYNGDNSLDLTTNVQRLTDILENRGLIRNNQYQQIGDISIYPQEYFSPYDYGNCIRKNTKNTYCEHLFLVSWLPWTTKVKKAVKKIIIPVIGKNNMNKLRSLKNRS</sequence>
<dbReference type="Pfam" id="PF04488">
    <property type="entry name" value="Gly_transf_sug"/>
    <property type="match status" value="1"/>
</dbReference>
<dbReference type="GO" id="GO:0051999">
    <property type="term" value="P:mannosyl-inositol phosphorylceramide biosynthetic process"/>
    <property type="evidence" value="ECO:0007669"/>
    <property type="project" value="TreeGrafter"/>
</dbReference>
<dbReference type="GO" id="GO:0000030">
    <property type="term" value="F:mannosyltransferase activity"/>
    <property type="evidence" value="ECO:0007669"/>
    <property type="project" value="TreeGrafter"/>
</dbReference>
<reference evidence="2" key="1">
    <citation type="submission" date="2022-07" db="EMBL/GenBank/DDBJ databases">
        <title>Enhanced cultured diversity of the mouse gut microbiota enables custom-made synthetic communities.</title>
        <authorList>
            <person name="Afrizal A."/>
        </authorList>
    </citation>
    <scope>NUCLEOTIDE SEQUENCE</scope>
    <source>
        <strain evidence="2">DSM 29186</strain>
    </source>
</reference>
<evidence type="ECO:0000313" key="3">
    <source>
        <dbReference type="Proteomes" id="UP001140817"/>
    </source>
</evidence>
<protein>
    <submittedName>
        <fullName evidence="2">Glycosyl transferase</fullName>
    </submittedName>
</protein>
<evidence type="ECO:0000256" key="1">
    <source>
        <dbReference type="ARBA" id="ARBA00022679"/>
    </source>
</evidence>
<dbReference type="RefSeq" id="WP_074429351.1">
    <property type="nucleotide sequence ID" value="NZ_JANKBY010000130.1"/>
</dbReference>
<evidence type="ECO:0000313" key="2">
    <source>
        <dbReference type="EMBL" id="MCR1823324.1"/>
    </source>
</evidence>
<dbReference type="PANTHER" id="PTHR32385:SF15">
    <property type="entry name" value="INOSITOL PHOSPHOCERAMIDE MANNOSYLTRANSFERASE 1"/>
    <property type="match status" value="1"/>
</dbReference>
<dbReference type="AlphaFoldDB" id="A0A9X2MBP9"/>
<dbReference type="PANTHER" id="PTHR32385">
    <property type="entry name" value="MANNOSYL PHOSPHORYLINOSITOL CERAMIDE SYNTHASE"/>
    <property type="match status" value="1"/>
</dbReference>
<name>A0A9X2MBP9_9FIRM</name>
<proteinExistence type="predicted"/>